<dbReference type="AlphaFoldDB" id="A0A1R2B2D9"/>
<accession>A0A1R2B2D9</accession>
<dbReference type="Proteomes" id="UP000187209">
    <property type="component" value="Unassembled WGS sequence"/>
</dbReference>
<evidence type="ECO:0000313" key="2">
    <source>
        <dbReference type="EMBL" id="OMJ70919.1"/>
    </source>
</evidence>
<comment type="caution">
    <text evidence="2">The sequence shown here is derived from an EMBL/GenBank/DDBJ whole genome shotgun (WGS) entry which is preliminary data.</text>
</comment>
<protein>
    <submittedName>
        <fullName evidence="2">Uncharacterized protein</fullName>
    </submittedName>
</protein>
<dbReference type="EMBL" id="MPUH01001042">
    <property type="protein sequence ID" value="OMJ70919.1"/>
    <property type="molecule type" value="Genomic_DNA"/>
</dbReference>
<keyword evidence="3" id="KW-1185">Reference proteome</keyword>
<feature type="region of interest" description="Disordered" evidence="1">
    <location>
        <begin position="29"/>
        <end position="52"/>
    </location>
</feature>
<name>A0A1R2B2D9_9CILI</name>
<evidence type="ECO:0000313" key="3">
    <source>
        <dbReference type="Proteomes" id="UP000187209"/>
    </source>
</evidence>
<proteinExistence type="predicted"/>
<feature type="compositionally biased region" description="Basic and acidic residues" evidence="1">
    <location>
        <begin position="35"/>
        <end position="50"/>
    </location>
</feature>
<organism evidence="2 3">
    <name type="scientific">Stentor coeruleus</name>
    <dbReference type="NCBI Taxonomy" id="5963"/>
    <lineage>
        <taxon>Eukaryota</taxon>
        <taxon>Sar</taxon>
        <taxon>Alveolata</taxon>
        <taxon>Ciliophora</taxon>
        <taxon>Postciliodesmatophora</taxon>
        <taxon>Heterotrichea</taxon>
        <taxon>Heterotrichida</taxon>
        <taxon>Stentoridae</taxon>
        <taxon>Stentor</taxon>
    </lineage>
</organism>
<gene>
    <name evidence="2" type="ORF">SteCoe_31006</name>
</gene>
<reference evidence="2 3" key="1">
    <citation type="submission" date="2016-11" db="EMBL/GenBank/DDBJ databases">
        <title>The macronuclear genome of Stentor coeruleus: a giant cell with tiny introns.</title>
        <authorList>
            <person name="Slabodnick M."/>
            <person name="Ruby J.G."/>
            <person name="Reiff S.B."/>
            <person name="Swart E.C."/>
            <person name="Gosai S."/>
            <person name="Prabakaran S."/>
            <person name="Witkowska E."/>
            <person name="Larue G.E."/>
            <person name="Fisher S."/>
            <person name="Freeman R.M."/>
            <person name="Gunawardena J."/>
            <person name="Chu W."/>
            <person name="Stover N.A."/>
            <person name="Gregory B.D."/>
            <person name="Nowacki M."/>
            <person name="Derisi J."/>
            <person name="Roy S.W."/>
            <person name="Marshall W.F."/>
            <person name="Sood P."/>
        </authorList>
    </citation>
    <scope>NUCLEOTIDE SEQUENCE [LARGE SCALE GENOMIC DNA]</scope>
    <source>
        <strain evidence="2">WM001</strain>
    </source>
</reference>
<sequence>MDTLEIPRFELMNYLPYFLIEEALEFDPTDLATTPERESQRKESRIDHYMTKKKSPRSGKLQSLISACDFEKEVSDEVNKILHARSLYDAFFNSMILDQTQAKIKTLLRDPMNKENINPNF</sequence>
<evidence type="ECO:0000256" key="1">
    <source>
        <dbReference type="SAM" id="MobiDB-lite"/>
    </source>
</evidence>